<evidence type="ECO:0000256" key="1">
    <source>
        <dbReference type="SAM" id="MobiDB-lite"/>
    </source>
</evidence>
<dbReference type="Pfam" id="PF03729">
    <property type="entry name" value="DUF308"/>
    <property type="match status" value="1"/>
</dbReference>
<dbReference type="GO" id="GO:0005886">
    <property type="term" value="C:plasma membrane"/>
    <property type="evidence" value="ECO:0007669"/>
    <property type="project" value="TreeGrafter"/>
</dbReference>
<feature type="transmembrane region" description="Helical" evidence="2">
    <location>
        <begin position="63"/>
        <end position="83"/>
    </location>
</feature>
<feature type="transmembrane region" description="Helical" evidence="2">
    <location>
        <begin position="147"/>
        <end position="165"/>
    </location>
</feature>
<protein>
    <submittedName>
        <fullName evidence="3">Uncharacterized membrane protein HdeD (DUF308 family)</fullName>
    </submittedName>
</protein>
<reference evidence="3 4" key="1">
    <citation type="submission" date="2019-03" db="EMBL/GenBank/DDBJ databases">
        <title>Genomic Encyclopedia of Type Strains, Phase IV (KMG-IV): sequencing the most valuable type-strain genomes for metagenomic binning, comparative biology and taxonomic classification.</title>
        <authorList>
            <person name="Goeker M."/>
        </authorList>
    </citation>
    <scope>NUCLEOTIDE SEQUENCE [LARGE SCALE GENOMIC DNA]</scope>
    <source>
        <strain evidence="3 4">DSM 22958</strain>
    </source>
</reference>
<dbReference type="OrthoDB" id="9815400at2"/>
<feature type="transmembrane region" description="Helical" evidence="2">
    <location>
        <begin position="90"/>
        <end position="109"/>
    </location>
</feature>
<gene>
    <name evidence="3" type="ORF">EV666_106120</name>
</gene>
<dbReference type="RefSeq" id="WP_132006320.1">
    <property type="nucleotide sequence ID" value="NZ_JBHUNN010000002.1"/>
</dbReference>
<organism evidence="3 4">
    <name type="scientific">Camelimonas lactis</name>
    <dbReference type="NCBI Taxonomy" id="659006"/>
    <lineage>
        <taxon>Bacteria</taxon>
        <taxon>Pseudomonadati</taxon>
        <taxon>Pseudomonadota</taxon>
        <taxon>Alphaproteobacteria</taxon>
        <taxon>Hyphomicrobiales</taxon>
        <taxon>Chelatococcaceae</taxon>
        <taxon>Camelimonas</taxon>
    </lineage>
</organism>
<accession>A0A4R2GU66</accession>
<evidence type="ECO:0000313" key="4">
    <source>
        <dbReference type="Proteomes" id="UP000294881"/>
    </source>
</evidence>
<comment type="caution">
    <text evidence="3">The sequence shown here is derived from an EMBL/GenBank/DDBJ whole genome shotgun (WGS) entry which is preliminary data.</text>
</comment>
<feature type="region of interest" description="Disordered" evidence="1">
    <location>
        <begin position="1"/>
        <end position="20"/>
    </location>
</feature>
<keyword evidence="2" id="KW-0812">Transmembrane</keyword>
<name>A0A4R2GU66_9HYPH</name>
<dbReference type="Proteomes" id="UP000294881">
    <property type="component" value="Unassembled WGS sequence"/>
</dbReference>
<evidence type="ECO:0000313" key="3">
    <source>
        <dbReference type="EMBL" id="TCO13408.1"/>
    </source>
</evidence>
<dbReference type="InterPro" id="IPR052712">
    <property type="entry name" value="Acid_resist_chaperone_HdeD"/>
</dbReference>
<keyword evidence="2" id="KW-0472">Membrane</keyword>
<dbReference type="AlphaFoldDB" id="A0A4R2GU66"/>
<feature type="transmembrane region" description="Helical" evidence="2">
    <location>
        <begin position="36"/>
        <end position="57"/>
    </location>
</feature>
<proteinExistence type="predicted"/>
<keyword evidence="4" id="KW-1185">Reference proteome</keyword>
<dbReference type="PANTHER" id="PTHR34989">
    <property type="entry name" value="PROTEIN HDED"/>
    <property type="match status" value="1"/>
</dbReference>
<dbReference type="PANTHER" id="PTHR34989:SF1">
    <property type="entry name" value="PROTEIN HDED"/>
    <property type="match status" value="1"/>
</dbReference>
<keyword evidence="2" id="KW-1133">Transmembrane helix</keyword>
<dbReference type="EMBL" id="SLWL01000006">
    <property type="protein sequence ID" value="TCO13408.1"/>
    <property type="molecule type" value="Genomic_DNA"/>
</dbReference>
<feature type="transmembrane region" description="Helical" evidence="2">
    <location>
        <begin position="171"/>
        <end position="197"/>
    </location>
</feature>
<sequence>MTDTSNSTPRDPAPATPGLTPGFAGLRKRLRDKWGWLLALGVLLSALGVIGFIMLPWLTLVTVWWVGALLLVGGGAQVVDAFSEKNWGPFALHLLIAVLYMVAGAIVIWNPVLGALTLTLMVAVALMVIGVLRCIMAFQVRPAGNWWLLLLSGLLSIVLGVMIYGQWPTSAIWVLGLFLAIELLSEGIAFIALALAARKAA</sequence>
<dbReference type="InterPro" id="IPR005325">
    <property type="entry name" value="DUF308_memb"/>
</dbReference>
<evidence type="ECO:0000256" key="2">
    <source>
        <dbReference type="SAM" id="Phobius"/>
    </source>
</evidence>
<feature type="transmembrane region" description="Helical" evidence="2">
    <location>
        <begin position="115"/>
        <end position="135"/>
    </location>
</feature>